<dbReference type="Gene3D" id="3.40.50.300">
    <property type="entry name" value="P-loop containing nucleotide triphosphate hydrolases"/>
    <property type="match status" value="1"/>
</dbReference>
<comment type="subunit">
    <text evidence="14 15">Homohexamer. Organized in a ring with a central cavity.</text>
</comment>
<keyword evidence="4 14" id="KW-0547">Nucleotide-binding</keyword>
<keyword evidence="3 14" id="KW-0645">Protease</keyword>
<evidence type="ECO:0000256" key="5">
    <source>
        <dbReference type="ARBA" id="ARBA00022801"/>
    </source>
</evidence>
<dbReference type="Gene3D" id="2.30.130.40">
    <property type="entry name" value="LON domain-like"/>
    <property type="match status" value="1"/>
</dbReference>
<evidence type="ECO:0000256" key="16">
    <source>
        <dbReference type="PIRSR" id="PIRSR001174-1"/>
    </source>
</evidence>
<dbReference type="PANTHER" id="PTHR10046">
    <property type="entry name" value="ATP DEPENDENT LON PROTEASE FAMILY MEMBER"/>
    <property type="match status" value="1"/>
</dbReference>
<evidence type="ECO:0000256" key="7">
    <source>
        <dbReference type="ARBA" id="ARBA00022840"/>
    </source>
</evidence>
<evidence type="ECO:0000256" key="15">
    <source>
        <dbReference type="PIRNR" id="PIRNR001174"/>
    </source>
</evidence>
<evidence type="ECO:0000256" key="6">
    <source>
        <dbReference type="ARBA" id="ARBA00022825"/>
    </source>
</evidence>
<dbReference type="CDD" id="cd19500">
    <property type="entry name" value="RecA-like_Lon"/>
    <property type="match status" value="1"/>
</dbReference>
<dbReference type="Gene3D" id="1.20.5.5270">
    <property type="match status" value="1"/>
</dbReference>
<gene>
    <name evidence="14" type="primary">lon</name>
    <name evidence="22" type="ORF">SAMN02745823_02050</name>
</gene>
<dbReference type="GO" id="GO:0016887">
    <property type="term" value="F:ATP hydrolysis activity"/>
    <property type="evidence" value="ECO:0007669"/>
    <property type="project" value="UniProtKB-UniRule"/>
</dbReference>
<organism evidence="22 23">
    <name type="scientific">Sporobacter termitidis DSM 10068</name>
    <dbReference type="NCBI Taxonomy" id="1123282"/>
    <lineage>
        <taxon>Bacteria</taxon>
        <taxon>Bacillati</taxon>
        <taxon>Bacillota</taxon>
        <taxon>Clostridia</taxon>
        <taxon>Eubacteriales</taxon>
        <taxon>Oscillospiraceae</taxon>
        <taxon>Sporobacter</taxon>
    </lineage>
</organism>
<dbReference type="InterPro" id="IPR027417">
    <property type="entry name" value="P-loop_NTPase"/>
</dbReference>
<evidence type="ECO:0000313" key="22">
    <source>
        <dbReference type="EMBL" id="SHI03459.1"/>
    </source>
</evidence>
<dbReference type="Gene3D" id="1.10.8.60">
    <property type="match status" value="1"/>
</dbReference>
<dbReference type="InterPro" id="IPR003593">
    <property type="entry name" value="AAA+_ATPase"/>
</dbReference>
<dbReference type="SUPFAM" id="SSF54211">
    <property type="entry name" value="Ribosomal protein S5 domain 2-like"/>
    <property type="match status" value="1"/>
</dbReference>
<dbReference type="InterPro" id="IPR008269">
    <property type="entry name" value="Lon_proteolytic"/>
</dbReference>
<evidence type="ECO:0000256" key="13">
    <source>
        <dbReference type="ARBA" id="ARBA00082722"/>
    </source>
</evidence>
<feature type="domain" description="Lon N-terminal" evidence="21">
    <location>
        <begin position="10"/>
        <end position="202"/>
    </location>
</feature>
<feature type="active site" evidence="14 16">
    <location>
        <position position="677"/>
    </location>
</feature>
<keyword evidence="23" id="KW-1185">Reference proteome</keyword>
<dbReference type="HAMAP" id="MF_01973">
    <property type="entry name" value="lon_bact"/>
    <property type="match status" value="1"/>
</dbReference>
<dbReference type="SUPFAM" id="SSF88697">
    <property type="entry name" value="PUA domain-like"/>
    <property type="match status" value="1"/>
</dbReference>
<dbReference type="InterPro" id="IPR003959">
    <property type="entry name" value="ATPase_AAA_core"/>
</dbReference>
<dbReference type="FunFam" id="3.40.50.300:FF:000021">
    <property type="entry name" value="Lon protease homolog"/>
    <property type="match status" value="1"/>
</dbReference>
<dbReference type="InterPro" id="IPR004815">
    <property type="entry name" value="Lon_bac/euk-typ"/>
</dbReference>
<protein>
    <recommendedName>
        <fullName evidence="12 14">Lon protease</fullName>
        <ecNumber evidence="11 14">3.4.21.53</ecNumber>
    </recommendedName>
    <alternativeName>
        <fullName evidence="13 14">ATP-dependent protease La</fullName>
    </alternativeName>
</protein>
<dbReference type="InterPro" id="IPR046336">
    <property type="entry name" value="Lon_prtase_N_sf"/>
</dbReference>
<comment type="catalytic activity">
    <reaction evidence="9 14 15 18">
        <text>Hydrolysis of proteins in presence of ATP.</text>
        <dbReference type="EC" id="3.4.21.53"/>
    </reaction>
</comment>
<evidence type="ECO:0000256" key="11">
    <source>
        <dbReference type="ARBA" id="ARBA00066743"/>
    </source>
</evidence>
<evidence type="ECO:0000259" key="21">
    <source>
        <dbReference type="PROSITE" id="PS51787"/>
    </source>
</evidence>
<dbReference type="AlphaFoldDB" id="A0A1M5XUP7"/>
<dbReference type="GO" id="GO:0004252">
    <property type="term" value="F:serine-type endopeptidase activity"/>
    <property type="evidence" value="ECO:0007669"/>
    <property type="project" value="UniProtKB-UniRule"/>
</dbReference>
<dbReference type="SUPFAM" id="SSF52540">
    <property type="entry name" value="P-loop containing nucleoside triphosphate hydrolases"/>
    <property type="match status" value="1"/>
</dbReference>
<evidence type="ECO:0000256" key="4">
    <source>
        <dbReference type="ARBA" id="ARBA00022741"/>
    </source>
</evidence>
<dbReference type="GO" id="GO:0005737">
    <property type="term" value="C:cytoplasm"/>
    <property type="evidence" value="ECO:0007669"/>
    <property type="project" value="UniProtKB-SubCell"/>
</dbReference>
<evidence type="ECO:0000256" key="10">
    <source>
        <dbReference type="ARBA" id="ARBA00053875"/>
    </source>
</evidence>
<dbReference type="PROSITE" id="PS51786">
    <property type="entry name" value="LON_PROTEOLYTIC"/>
    <property type="match status" value="1"/>
</dbReference>
<dbReference type="SMART" id="SM00382">
    <property type="entry name" value="AAA"/>
    <property type="match status" value="1"/>
</dbReference>
<evidence type="ECO:0000313" key="23">
    <source>
        <dbReference type="Proteomes" id="UP000183995"/>
    </source>
</evidence>
<evidence type="ECO:0000256" key="14">
    <source>
        <dbReference type="HAMAP-Rule" id="MF_01973"/>
    </source>
</evidence>
<dbReference type="PIRSF" id="PIRSF001174">
    <property type="entry name" value="Lon_proteas"/>
    <property type="match status" value="1"/>
</dbReference>
<dbReference type="GO" id="GO:0034605">
    <property type="term" value="P:cellular response to heat"/>
    <property type="evidence" value="ECO:0007669"/>
    <property type="project" value="UniProtKB-UniRule"/>
</dbReference>
<dbReference type="InterPro" id="IPR015947">
    <property type="entry name" value="PUA-like_sf"/>
</dbReference>
<evidence type="ECO:0000256" key="8">
    <source>
        <dbReference type="ARBA" id="ARBA00023016"/>
    </source>
</evidence>
<dbReference type="InterPro" id="IPR008268">
    <property type="entry name" value="Peptidase_S16_AS"/>
</dbReference>
<evidence type="ECO:0000256" key="12">
    <source>
        <dbReference type="ARBA" id="ARBA00071934"/>
    </source>
</evidence>
<evidence type="ECO:0000256" key="1">
    <source>
        <dbReference type="ARBA" id="ARBA00004496"/>
    </source>
</evidence>
<comment type="induction">
    <text evidence="14">By heat shock.</text>
</comment>
<dbReference type="OrthoDB" id="9803599at2"/>
<dbReference type="STRING" id="1123282.SAMN02745823_02050"/>
<dbReference type="GO" id="GO:0004176">
    <property type="term" value="F:ATP-dependent peptidase activity"/>
    <property type="evidence" value="ECO:0007669"/>
    <property type="project" value="UniProtKB-UniRule"/>
</dbReference>
<evidence type="ECO:0000256" key="19">
    <source>
        <dbReference type="RuleBase" id="RU000591"/>
    </source>
</evidence>
<feature type="binding site" evidence="14 17">
    <location>
        <begin position="355"/>
        <end position="362"/>
    </location>
    <ligand>
        <name>ATP</name>
        <dbReference type="ChEBI" id="CHEBI:30616"/>
    </ligand>
</feature>
<dbReference type="PROSITE" id="PS51787">
    <property type="entry name" value="LON_N"/>
    <property type="match status" value="1"/>
</dbReference>
<keyword evidence="5 14" id="KW-0378">Hydrolase</keyword>
<accession>A0A1M5XUP7</accession>
<keyword evidence="6 14" id="KW-0720">Serine protease</keyword>
<dbReference type="Pfam" id="PF02190">
    <property type="entry name" value="LON_substr_bdg"/>
    <property type="match status" value="1"/>
</dbReference>
<dbReference type="InterPro" id="IPR027543">
    <property type="entry name" value="Lon_bac"/>
</dbReference>
<reference evidence="22 23" key="1">
    <citation type="submission" date="2016-11" db="EMBL/GenBank/DDBJ databases">
        <authorList>
            <person name="Jaros S."/>
            <person name="Januszkiewicz K."/>
            <person name="Wedrychowicz H."/>
        </authorList>
    </citation>
    <scope>NUCLEOTIDE SEQUENCE [LARGE SCALE GENOMIC DNA]</scope>
    <source>
        <strain evidence="22 23">DSM 10068</strain>
    </source>
</reference>
<dbReference type="GO" id="GO:0043565">
    <property type="term" value="F:sequence-specific DNA binding"/>
    <property type="evidence" value="ECO:0007669"/>
    <property type="project" value="UniProtKB-UniRule"/>
</dbReference>
<dbReference type="NCBIfam" id="TIGR00763">
    <property type="entry name" value="lon"/>
    <property type="match status" value="1"/>
</dbReference>
<keyword evidence="7 14" id="KW-0067">ATP-binding</keyword>
<feature type="domain" description="Lon proteolytic" evidence="20">
    <location>
        <begin position="593"/>
        <end position="771"/>
    </location>
</feature>
<dbReference type="PRINTS" id="PR00830">
    <property type="entry name" value="ENDOLAPTASE"/>
</dbReference>
<dbReference type="EMBL" id="FQXV01000006">
    <property type="protein sequence ID" value="SHI03459.1"/>
    <property type="molecule type" value="Genomic_DNA"/>
</dbReference>
<evidence type="ECO:0000256" key="17">
    <source>
        <dbReference type="PIRSR" id="PIRSR001174-2"/>
    </source>
</evidence>
<dbReference type="Pfam" id="PF00004">
    <property type="entry name" value="AAA"/>
    <property type="match status" value="1"/>
</dbReference>
<dbReference type="EC" id="3.4.21.53" evidence="11 14"/>
<dbReference type="InterPro" id="IPR003111">
    <property type="entry name" value="Lon_prtase_N"/>
</dbReference>
<comment type="similarity">
    <text evidence="14 15 18 19">Belongs to the peptidase S16 family.</text>
</comment>
<dbReference type="GO" id="GO:0006515">
    <property type="term" value="P:protein quality control for misfolded or incompletely synthesized proteins"/>
    <property type="evidence" value="ECO:0007669"/>
    <property type="project" value="UniProtKB-UniRule"/>
</dbReference>
<keyword evidence="8 14" id="KW-0346">Stress response</keyword>
<dbReference type="Gene3D" id="1.20.58.1480">
    <property type="match status" value="1"/>
</dbReference>
<proteinExistence type="evidence at transcript level"/>
<keyword evidence="2 14" id="KW-0963">Cytoplasm</keyword>
<dbReference type="Pfam" id="PF22667">
    <property type="entry name" value="Lon_lid"/>
    <property type="match status" value="1"/>
</dbReference>
<dbReference type="InterPro" id="IPR020568">
    <property type="entry name" value="Ribosomal_Su5_D2-typ_SF"/>
</dbReference>
<dbReference type="Gene3D" id="3.30.230.10">
    <property type="match status" value="1"/>
</dbReference>
<dbReference type="InterPro" id="IPR027065">
    <property type="entry name" value="Lon_Prtase"/>
</dbReference>
<evidence type="ECO:0000256" key="18">
    <source>
        <dbReference type="PROSITE-ProRule" id="PRU01122"/>
    </source>
</evidence>
<feature type="active site" evidence="14 16">
    <location>
        <position position="720"/>
    </location>
</feature>
<evidence type="ECO:0000256" key="3">
    <source>
        <dbReference type="ARBA" id="ARBA00022670"/>
    </source>
</evidence>
<evidence type="ECO:0000256" key="2">
    <source>
        <dbReference type="ARBA" id="ARBA00022490"/>
    </source>
</evidence>
<comment type="function">
    <text evidence="10 14">ATP-dependent serine protease that mediates the selective degradation of mutant and abnormal proteins as well as certain short-lived regulatory proteins. Required for cellular homeostasis and for survival from DNA damage and developmental changes induced by stress. Degrades polypeptides processively to yield small peptide fragments that are 5 to 10 amino acids long. Binds to DNA in a double-stranded, site-specific manner.</text>
</comment>
<dbReference type="Pfam" id="PF05362">
    <property type="entry name" value="Lon_C"/>
    <property type="match status" value="1"/>
</dbReference>
<name>A0A1M5XUP7_9FIRM</name>
<dbReference type="SMART" id="SM00464">
    <property type="entry name" value="LON"/>
    <property type="match status" value="1"/>
</dbReference>
<sequence length="792" mass="87951">MANLDNIQRGIVIPVSNTVLLPGVVTMIHLAAPDDLQMRYLESGNTANIALPLKQNFGQQGLTEEDFFKIGVSFLVSGVEKTDKGVHLTIKITDRVEIRELRIESSAVHAEYTLLPDAVDLDEKSREEMLGYLKKIVRDISGKFQGGEQYSKIVDEFKDVNTLITYLSQFMPLSNEEKYEFLKMDSLKERSLRFMDCLLKQKESIELNMQISEKFSEKANKFYREQMLREQLRVIQEELNEGKREGAKKDRDYLTKIEEAQMPEDIKNAALEELDKLEAQGPGGSEQNVIRNYLDLLVQLPWKKAEARPVDLDAARRILNAQHYGLEKVKERIIQHLAVMQLKNDKKGSILLLVGPPGTGKTSLGKSIAEALDRKYIRLSLGGIRDEAEIRGHRRTYVGAMPGRILQSIKKAGTTNPVMVLDEVDKLMTGGYSGDPASALLEVLDPEQNNSFTDHYLDLPYDLSDVFFIATANSVETIPGPLLDRMEVIQISSYTTDEKFHIGKTHLIPSVLQEHGLTAEQLIIEDDVLRKIIGDYTLEAGVRGLKKQLATLARVTSEKIVSNKTVLPYTVKIDELEELLGRQVSRHDKAQQDNPPGVVTGLAWTPVGGEILFIEATDMPGSGEVTLTGKLGDVMKESARISLSLLKSRLPLNTVNFKERDLHIHVPSGAVSKDGPSAGIALFTALASLVTGIKVNPQIAMTGEITLRGAVLPIGGLKEKLLGAQRAGITRVLIPKDNVTDLKDVPLEVKNQLTVTPVETVEDVLRETLGISLPRIEHVFLQKGVGERVLES</sequence>
<dbReference type="InterPro" id="IPR054594">
    <property type="entry name" value="Lon_lid"/>
</dbReference>
<dbReference type="GO" id="GO:0005524">
    <property type="term" value="F:ATP binding"/>
    <property type="evidence" value="ECO:0007669"/>
    <property type="project" value="UniProtKB-UniRule"/>
</dbReference>
<dbReference type="RefSeq" id="WP_073078499.1">
    <property type="nucleotide sequence ID" value="NZ_FQXV01000006.1"/>
</dbReference>
<dbReference type="InterPro" id="IPR014721">
    <property type="entry name" value="Ribsml_uS5_D2-typ_fold_subgr"/>
</dbReference>
<evidence type="ECO:0000256" key="9">
    <source>
        <dbReference type="ARBA" id="ARBA00050665"/>
    </source>
</evidence>
<comment type="subcellular location">
    <subcellularLocation>
        <location evidence="1 14 15">Cytoplasm</location>
    </subcellularLocation>
</comment>
<dbReference type="PROSITE" id="PS01046">
    <property type="entry name" value="LON_SER"/>
    <property type="match status" value="1"/>
</dbReference>
<evidence type="ECO:0000259" key="20">
    <source>
        <dbReference type="PROSITE" id="PS51786"/>
    </source>
</evidence>
<dbReference type="Proteomes" id="UP000183995">
    <property type="component" value="Unassembled WGS sequence"/>
</dbReference>